<evidence type="ECO:0000313" key="10">
    <source>
        <dbReference type="EMBL" id="GLG05516.1"/>
    </source>
</evidence>
<evidence type="ECO:0000313" key="11">
    <source>
        <dbReference type="EMBL" id="GLG91113.1"/>
    </source>
</evidence>
<reference evidence="10 12" key="5">
    <citation type="journal article" date="2023" name="Int. J. Syst. Evol. Microbiol.">
        <title>Sellimonas catena sp. nov., isolated from human faeces.</title>
        <authorList>
            <person name="Hisatomi A."/>
            <person name="Ohkuma M."/>
            <person name="Sakamoto M."/>
        </authorList>
    </citation>
    <scope>NUCLEOTIDE SEQUENCE [LARGE SCALE GENOMIC DNA]</scope>
    <source>
        <strain evidence="10 12">12EGH17</strain>
        <strain evidence="11">18CBH55</strain>
    </source>
</reference>
<keyword evidence="7 9" id="KW-0378">Hydrolase</keyword>
<dbReference type="HAMAP" id="MF_00009">
    <property type="entry name" value="Endoribonucl_YbeY"/>
    <property type="match status" value="1"/>
</dbReference>
<reference evidence="11" key="4">
    <citation type="submission" date="2022-11" db="EMBL/GenBank/DDBJ databases">
        <title>Draft genome sequence of Sellimonas catena strain 18CBH55.</title>
        <authorList>
            <person name="Hisatomi A."/>
            <person name="Ohkuma M."/>
            <person name="Sakamoto M."/>
        </authorList>
    </citation>
    <scope>NUCLEOTIDE SEQUENCE</scope>
    <source>
        <strain evidence="11">18CBH55</strain>
    </source>
</reference>
<dbReference type="InterPro" id="IPR020549">
    <property type="entry name" value="YbeY_CS"/>
</dbReference>
<keyword evidence="9" id="KW-0963">Cytoplasm</keyword>
<evidence type="ECO:0000256" key="1">
    <source>
        <dbReference type="ARBA" id="ARBA00010875"/>
    </source>
</evidence>
<comment type="subcellular location">
    <subcellularLocation>
        <location evidence="9">Cytoplasm</location>
    </subcellularLocation>
</comment>
<dbReference type="GO" id="GO:0008270">
    <property type="term" value="F:zinc ion binding"/>
    <property type="evidence" value="ECO:0007669"/>
    <property type="project" value="UniProtKB-UniRule"/>
</dbReference>
<evidence type="ECO:0000256" key="5">
    <source>
        <dbReference type="ARBA" id="ARBA00022723"/>
    </source>
</evidence>
<dbReference type="Proteomes" id="UP001145094">
    <property type="component" value="Unassembled WGS sequence"/>
</dbReference>
<evidence type="ECO:0000256" key="7">
    <source>
        <dbReference type="ARBA" id="ARBA00022801"/>
    </source>
</evidence>
<keyword evidence="5 9" id="KW-0479">Metal-binding</keyword>
<evidence type="ECO:0000313" key="12">
    <source>
        <dbReference type="Proteomes" id="UP001145145"/>
    </source>
</evidence>
<comment type="caution">
    <text evidence="10">The sequence shown here is derived from an EMBL/GenBank/DDBJ whole genome shotgun (WGS) entry which is preliminary data.</text>
</comment>
<evidence type="ECO:0000256" key="4">
    <source>
        <dbReference type="ARBA" id="ARBA00022722"/>
    </source>
</evidence>
<name>A0A9W6FFD6_9FIRM</name>
<keyword evidence="12" id="KW-1185">Reference proteome</keyword>
<protein>
    <recommendedName>
        <fullName evidence="9">Endoribonuclease YbeY</fullName>
        <ecNumber evidence="9">3.1.-.-</ecNumber>
    </recommendedName>
</protein>
<gene>
    <name evidence="9 10" type="primary">ybeY</name>
    <name evidence="10" type="ORF">Selli1_26900</name>
    <name evidence="11" type="ORF">Selli2_25400</name>
</gene>
<dbReference type="GO" id="GO:0006364">
    <property type="term" value="P:rRNA processing"/>
    <property type="evidence" value="ECO:0007669"/>
    <property type="project" value="UniProtKB-UniRule"/>
</dbReference>
<dbReference type="NCBIfam" id="TIGR00043">
    <property type="entry name" value="rRNA maturation RNase YbeY"/>
    <property type="match status" value="1"/>
</dbReference>
<proteinExistence type="inferred from homology"/>
<comment type="cofactor">
    <cofactor evidence="9">
        <name>Zn(2+)</name>
        <dbReference type="ChEBI" id="CHEBI:29105"/>
    </cofactor>
    <text evidence="9">Binds 1 zinc ion.</text>
</comment>
<dbReference type="Gene3D" id="3.40.390.30">
    <property type="entry name" value="Metalloproteases ('zincins'), catalytic domain"/>
    <property type="match status" value="1"/>
</dbReference>
<feature type="binding site" evidence="9">
    <location>
        <position position="130"/>
    </location>
    <ligand>
        <name>Zn(2+)</name>
        <dbReference type="ChEBI" id="CHEBI:29105"/>
        <note>catalytic</note>
    </ligand>
</feature>
<reference evidence="11" key="3">
    <citation type="submission" date="2022-11" db="EMBL/GenBank/DDBJ databases">
        <title>Draft genome sequence of Sellimonas catena strain 18CBH55.</title>
        <authorList>
            <person name="Atsushi H."/>
            <person name="Moriya O."/>
            <person name="Mitsuo S."/>
        </authorList>
    </citation>
    <scope>NUCLEOTIDE SEQUENCE</scope>
    <source>
        <strain evidence="11">18CBH55</strain>
    </source>
</reference>
<evidence type="ECO:0000256" key="9">
    <source>
        <dbReference type="HAMAP-Rule" id="MF_00009"/>
    </source>
</evidence>
<dbReference type="GO" id="GO:0004521">
    <property type="term" value="F:RNA endonuclease activity"/>
    <property type="evidence" value="ECO:0007669"/>
    <property type="project" value="UniProtKB-UniRule"/>
</dbReference>
<reference evidence="10" key="2">
    <citation type="submission" date="2022-11" db="EMBL/GenBank/DDBJ databases">
        <title>Draft genome sequence of Sellimonas catena strain 12EGH17.</title>
        <authorList>
            <person name="Hisatomi A."/>
            <person name="Ohkuma M."/>
            <person name="Sakamoto M."/>
        </authorList>
    </citation>
    <scope>NUCLEOTIDE SEQUENCE</scope>
    <source>
        <strain evidence="10">12EGH17</strain>
    </source>
</reference>
<evidence type="ECO:0000256" key="2">
    <source>
        <dbReference type="ARBA" id="ARBA00022517"/>
    </source>
</evidence>
<reference evidence="10" key="1">
    <citation type="submission" date="2022-11" db="EMBL/GenBank/DDBJ databases">
        <title>Draft genome sequence of Sellimonas catena strain 12EGH17.</title>
        <authorList>
            <person name="Atsushi H."/>
            <person name="Moriya O."/>
            <person name="Mitsuo S."/>
        </authorList>
    </citation>
    <scope>NUCLEOTIDE SEQUENCE</scope>
    <source>
        <strain evidence="10">12EGH17</strain>
    </source>
</reference>
<accession>A0A9W6FFD6</accession>
<feature type="binding site" evidence="9">
    <location>
        <position position="140"/>
    </location>
    <ligand>
        <name>Zn(2+)</name>
        <dbReference type="ChEBI" id="CHEBI:29105"/>
        <note>catalytic</note>
    </ligand>
</feature>
<organism evidence="10 12">
    <name type="scientific">Sellimonas catena</name>
    <dbReference type="NCBI Taxonomy" id="2994035"/>
    <lineage>
        <taxon>Bacteria</taxon>
        <taxon>Bacillati</taxon>
        <taxon>Bacillota</taxon>
        <taxon>Clostridia</taxon>
        <taxon>Lachnospirales</taxon>
        <taxon>Lachnospiraceae</taxon>
        <taxon>Sellimonas</taxon>
    </lineage>
</organism>
<sequence>MTIYLEEESEIRLPVDCRKTAEQVVEETLDYEGFPYEAEVEILLTDNESIREMNREQRGIDRPTDVLSFPMIDYEKAGEFDFLEERPDCFHPETGEALLGDIVISKEKVLSQAEEYGHSPLREYAFLIAHSMLHLLGYDHMEEQERVIMEKKQNEILERLGISRSGTAKDETK</sequence>
<keyword evidence="6 9" id="KW-0255">Endonuclease</keyword>
<dbReference type="PANTHER" id="PTHR46986">
    <property type="entry name" value="ENDORIBONUCLEASE YBEY, CHLOROPLASTIC"/>
    <property type="match status" value="1"/>
</dbReference>
<dbReference type="SUPFAM" id="SSF55486">
    <property type="entry name" value="Metalloproteases ('zincins'), catalytic domain"/>
    <property type="match status" value="1"/>
</dbReference>
<evidence type="ECO:0000256" key="8">
    <source>
        <dbReference type="ARBA" id="ARBA00022833"/>
    </source>
</evidence>
<keyword evidence="3 9" id="KW-0698">rRNA processing</keyword>
<dbReference type="Pfam" id="PF02130">
    <property type="entry name" value="YbeY"/>
    <property type="match status" value="1"/>
</dbReference>
<dbReference type="Proteomes" id="UP001145145">
    <property type="component" value="Unassembled WGS sequence"/>
</dbReference>
<dbReference type="PROSITE" id="PS01306">
    <property type="entry name" value="UPF0054"/>
    <property type="match status" value="1"/>
</dbReference>
<keyword evidence="8 9" id="KW-0862">Zinc</keyword>
<comment type="similarity">
    <text evidence="1 9">Belongs to the endoribonuclease YbeY family.</text>
</comment>
<feature type="binding site" evidence="9">
    <location>
        <position position="134"/>
    </location>
    <ligand>
        <name>Zn(2+)</name>
        <dbReference type="ChEBI" id="CHEBI:29105"/>
        <note>catalytic</note>
    </ligand>
</feature>
<keyword evidence="2 9" id="KW-0690">Ribosome biogenesis</keyword>
<dbReference type="EMBL" id="BSCH01000017">
    <property type="protein sequence ID" value="GLG91113.1"/>
    <property type="molecule type" value="Genomic_DNA"/>
</dbReference>
<dbReference type="InterPro" id="IPR023091">
    <property type="entry name" value="MetalPrtase_cat_dom_sf_prd"/>
</dbReference>
<dbReference type="EMBL" id="BSBO01000030">
    <property type="protein sequence ID" value="GLG05516.1"/>
    <property type="molecule type" value="Genomic_DNA"/>
</dbReference>
<evidence type="ECO:0000256" key="6">
    <source>
        <dbReference type="ARBA" id="ARBA00022759"/>
    </source>
</evidence>
<dbReference type="RefSeq" id="WP_087251977.1">
    <property type="nucleotide sequence ID" value="NZ_BSBO01000030.1"/>
</dbReference>
<keyword evidence="4 9" id="KW-0540">Nuclease</keyword>
<dbReference type="EC" id="3.1.-.-" evidence="9"/>
<dbReference type="GO" id="GO:0004222">
    <property type="term" value="F:metalloendopeptidase activity"/>
    <property type="evidence" value="ECO:0007669"/>
    <property type="project" value="InterPro"/>
</dbReference>
<evidence type="ECO:0000256" key="3">
    <source>
        <dbReference type="ARBA" id="ARBA00022552"/>
    </source>
</evidence>
<dbReference type="PANTHER" id="PTHR46986:SF1">
    <property type="entry name" value="ENDORIBONUCLEASE YBEY, CHLOROPLASTIC"/>
    <property type="match status" value="1"/>
</dbReference>
<dbReference type="GO" id="GO:0005737">
    <property type="term" value="C:cytoplasm"/>
    <property type="evidence" value="ECO:0007669"/>
    <property type="project" value="UniProtKB-SubCell"/>
</dbReference>
<comment type="function">
    <text evidence="9">Single strand-specific metallo-endoribonuclease involved in late-stage 70S ribosome quality control and in maturation of the 3' terminus of the 16S rRNA.</text>
</comment>
<dbReference type="InterPro" id="IPR002036">
    <property type="entry name" value="YbeY"/>
</dbReference>
<dbReference type="AlphaFoldDB" id="A0A9W6FFD6"/>